<evidence type="ECO:0000313" key="5">
    <source>
        <dbReference type="EMBL" id="RKO89392.1"/>
    </source>
</evidence>
<dbReference type="SUPFAM" id="SSF48150">
    <property type="entry name" value="DNA-glycosylase"/>
    <property type="match status" value="1"/>
</dbReference>
<keyword evidence="2" id="KW-0227">DNA damage</keyword>
<dbReference type="GO" id="GO:0032993">
    <property type="term" value="C:protein-DNA complex"/>
    <property type="evidence" value="ECO:0007669"/>
    <property type="project" value="TreeGrafter"/>
</dbReference>
<evidence type="ECO:0000256" key="3">
    <source>
        <dbReference type="ARBA" id="ARBA00023204"/>
    </source>
</evidence>
<dbReference type="Gene3D" id="1.10.340.30">
    <property type="entry name" value="Hypothetical protein, domain 2"/>
    <property type="match status" value="1"/>
</dbReference>
<evidence type="ECO:0000313" key="6">
    <source>
        <dbReference type="Proteomes" id="UP000269721"/>
    </source>
</evidence>
<gene>
    <name evidence="5" type="ORF">BDK51DRAFT_15276</name>
</gene>
<feature type="non-terminal residue" evidence="5">
    <location>
        <position position="1"/>
    </location>
</feature>
<dbReference type="GO" id="GO:0005634">
    <property type="term" value="C:nucleus"/>
    <property type="evidence" value="ECO:0007669"/>
    <property type="project" value="TreeGrafter"/>
</dbReference>
<dbReference type="GO" id="GO:0006285">
    <property type="term" value="P:base-excision repair, AP site formation"/>
    <property type="evidence" value="ECO:0007669"/>
    <property type="project" value="TreeGrafter"/>
</dbReference>
<reference evidence="6" key="1">
    <citation type="journal article" date="2018" name="Nat. Microbiol.">
        <title>Leveraging single-cell genomics to expand the fungal tree of life.</title>
        <authorList>
            <person name="Ahrendt S.R."/>
            <person name="Quandt C.A."/>
            <person name="Ciobanu D."/>
            <person name="Clum A."/>
            <person name="Salamov A."/>
            <person name="Andreopoulos B."/>
            <person name="Cheng J.F."/>
            <person name="Woyke T."/>
            <person name="Pelin A."/>
            <person name="Henrissat B."/>
            <person name="Reynolds N.K."/>
            <person name="Benny G.L."/>
            <person name="Smith M.E."/>
            <person name="James T.Y."/>
            <person name="Grigoriev I.V."/>
        </authorList>
    </citation>
    <scope>NUCLEOTIDE SEQUENCE [LARGE SCALE GENOMIC DNA]</scope>
</reference>
<feature type="non-terminal residue" evidence="5">
    <location>
        <position position="180"/>
    </location>
</feature>
<dbReference type="CDD" id="cd00056">
    <property type="entry name" value="ENDO3c"/>
    <property type="match status" value="1"/>
</dbReference>
<evidence type="ECO:0000256" key="1">
    <source>
        <dbReference type="ARBA" id="ARBA00010817"/>
    </source>
</evidence>
<dbReference type="Proteomes" id="UP000269721">
    <property type="component" value="Unassembled WGS sequence"/>
</dbReference>
<dbReference type="EMBL" id="KZ996119">
    <property type="protein sequence ID" value="RKO89392.1"/>
    <property type="molecule type" value="Genomic_DNA"/>
</dbReference>
<protein>
    <submittedName>
        <fullName evidence="5">DNA glycosylase</fullName>
    </submittedName>
</protein>
<keyword evidence="6" id="KW-1185">Reference proteome</keyword>
<dbReference type="InterPro" id="IPR011257">
    <property type="entry name" value="DNA_glycosylase"/>
</dbReference>
<dbReference type="GO" id="GO:0006307">
    <property type="term" value="P:DNA alkylation repair"/>
    <property type="evidence" value="ECO:0007669"/>
    <property type="project" value="TreeGrafter"/>
</dbReference>
<dbReference type="GO" id="GO:0008725">
    <property type="term" value="F:DNA-3-methyladenine glycosylase activity"/>
    <property type="evidence" value="ECO:0007669"/>
    <property type="project" value="TreeGrafter"/>
</dbReference>
<dbReference type="Pfam" id="PF00730">
    <property type="entry name" value="HhH-GPD"/>
    <property type="match status" value="1"/>
</dbReference>
<dbReference type="GO" id="GO:0032131">
    <property type="term" value="F:alkylated DNA binding"/>
    <property type="evidence" value="ECO:0007669"/>
    <property type="project" value="TreeGrafter"/>
</dbReference>
<dbReference type="Gene3D" id="1.10.1670.40">
    <property type="match status" value="1"/>
</dbReference>
<dbReference type="InterPro" id="IPR051912">
    <property type="entry name" value="Alkylbase_DNA_Glycosylase/TA"/>
</dbReference>
<dbReference type="InterPro" id="IPR003265">
    <property type="entry name" value="HhH-GPD_domain"/>
</dbReference>
<dbReference type="OrthoDB" id="415889at2759"/>
<keyword evidence="3" id="KW-0234">DNA repair</keyword>
<dbReference type="AlphaFoldDB" id="A0A4P9WAZ2"/>
<organism evidence="5 6">
    <name type="scientific">Blyttiomyces helicus</name>
    <dbReference type="NCBI Taxonomy" id="388810"/>
    <lineage>
        <taxon>Eukaryota</taxon>
        <taxon>Fungi</taxon>
        <taxon>Fungi incertae sedis</taxon>
        <taxon>Chytridiomycota</taxon>
        <taxon>Chytridiomycota incertae sedis</taxon>
        <taxon>Chytridiomycetes</taxon>
        <taxon>Chytridiomycetes incertae sedis</taxon>
        <taxon>Blyttiomyces</taxon>
    </lineage>
</organism>
<evidence type="ECO:0000259" key="4">
    <source>
        <dbReference type="SMART" id="SM00478"/>
    </source>
</evidence>
<proteinExistence type="inferred from homology"/>
<dbReference type="PANTHER" id="PTHR43003:SF5">
    <property type="entry name" value="DNA-3-METHYLADENINE GLYCOSYLASE"/>
    <property type="match status" value="1"/>
</dbReference>
<dbReference type="PANTHER" id="PTHR43003">
    <property type="entry name" value="DNA-3-METHYLADENINE GLYCOSYLASE"/>
    <property type="match status" value="1"/>
</dbReference>
<name>A0A4P9WAZ2_9FUNG</name>
<comment type="similarity">
    <text evidence="1">Belongs to the alkylbase DNA glycosidase AlkA family.</text>
</comment>
<dbReference type="FunFam" id="1.10.340.30:FF:000004">
    <property type="entry name" value="DNA-3-methyladenine glycosylase II"/>
    <property type="match status" value="1"/>
</dbReference>
<evidence type="ECO:0000256" key="2">
    <source>
        <dbReference type="ARBA" id="ARBA00022763"/>
    </source>
</evidence>
<feature type="domain" description="HhH-GPD" evidence="4">
    <location>
        <begin position="9"/>
        <end position="164"/>
    </location>
</feature>
<sequence>FRALVRSVIYQQLNGKAAATILARFVALFFPVPEGEEDLKSERFPTPQQVRNMDLAVLKSAGLSGRKAEYLHSLADRFLDGAITNEKLLTLSDAEISALLTSVKGIGQWTVDMFLIFTLRRPNVLPTGDLGVRRGMASHFGMTGAAKGKKGYLPSAAEMEAAAVLWEPYRTIGSFYMWRI</sequence>
<accession>A0A4P9WAZ2</accession>
<dbReference type="SMART" id="SM00478">
    <property type="entry name" value="ENDO3c"/>
    <property type="match status" value="1"/>
</dbReference>
<dbReference type="GO" id="GO:0043916">
    <property type="term" value="F:DNA-7-methylguanine glycosylase activity"/>
    <property type="evidence" value="ECO:0007669"/>
    <property type="project" value="TreeGrafter"/>
</dbReference>